<comment type="caution">
    <text evidence="2">The sequence shown here is derived from an EMBL/GenBank/DDBJ whole genome shotgun (WGS) entry which is preliminary data.</text>
</comment>
<dbReference type="Proteomes" id="UP000222542">
    <property type="component" value="Unassembled WGS sequence"/>
</dbReference>
<reference evidence="2 3" key="2">
    <citation type="journal article" date="2017" name="Genome Biol.">
        <title>New reference genome sequences of hot pepper reveal the massive evolution of plant disease-resistance genes by retroduplication.</title>
        <authorList>
            <person name="Kim S."/>
            <person name="Park J."/>
            <person name="Yeom S.I."/>
            <person name="Kim Y.M."/>
            <person name="Seo E."/>
            <person name="Kim K.T."/>
            <person name="Kim M.S."/>
            <person name="Lee J.M."/>
            <person name="Cheong K."/>
            <person name="Shin H.S."/>
            <person name="Kim S.B."/>
            <person name="Han K."/>
            <person name="Lee J."/>
            <person name="Park M."/>
            <person name="Lee H.A."/>
            <person name="Lee H.Y."/>
            <person name="Lee Y."/>
            <person name="Oh S."/>
            <person name="Lee J.H."/>
            <person name="Choi E."/>
            <person name="Choi E."/>
            <person name="Lee S.E."/>
            <person name="Jeon J."/>
            <person name="Kim H."/>
            <person name="Choi G."/>
            <person name="Song H."/>
            <person name="Lee J."/>
            <person name="Lee S.C."/>
            <person name="Kwon J.K."/>
            <person name="Lee H.Y."/>
            <person name="Koo N."/>
            <person name="Hong Y."/>
            <person name="Kim R.W."/>
            <person name="Kang W.H."/>
            <person name="Huh J.H."/>
            <person name="Kang B.C."/>
            <person name="Yang T.J."/>
            <person name="Lee Y.H."/>
            <person name="Bennetzen J.L."/>
            <person name="Choi D."/>
        </authorList>
    </citation>
    <scope>NUCLEOTIDE SEQUENCE [LARGE SCALE GENOMIC DNA]</scope>
    <source>
        <strain evidence="3">cv. CM334</strain>
    </source>
</reference>
<sequence>MMRRSIGGREDGEMKDKMTLEWMTEDNERWFVFYIMYEVINGLLRVLLMLSPSIIAHLVNQQIVRELIALELLAVLLEKPTDDK</sequence>
<dbReference type="STRING" id="4072.A0A2G2Y1F7"/>
<gene>
    <name evidence="2" type="ORF">T459_32599</name>
</gene>
<evidence type="ECO:0000313" key="3">
    <source>
        <dbReference type="Proteomes" id="UP000222542"/>
    </source>
</evidence>
<feature type="transmembrane region" description="Helical" evidence="1">
    <location>
        <begin position="30"/>
        <end position="48"/>
    </location>
</feature>
<evidence type="ECO:0000313" key="2">
    <source>
        <dbReference type="EMBL" id="PHT63549.1"/>
    </source>
</evidence>
<dbReference type="EMBL" id="AYRZ02000029">
    <property type="protein sequence ID" value="PHT63549.1"/>
    <property type="molecule type" value="Genomic_DNA"/>
</dbReference>
<keyword evidence="3" id="KW-1185">Reference proteome</keyword>
<dbReference type="AlphaFoldDB" id="A0A2G2Y1F7"/>
<evidence type="ECO:0000256" key="1">
    <source>
        <dbReference type="SAM" id="Phobius"/>
    </source>
</evidence>
<keyword evidence="1" id="KW-0812">Transmembrane</keyword>
<protein>
    <submittedName>
        <fullName evidence="2">Uncharacterized protein</fullName>
    </submittedName>
</protein>
<proteinExistence type="predicted"/>
<reference evidence="2 3" key="1">
    <citation type="journal article" date="2014" name="Nat. Genet.">
        <title>Genome sequence of the hot pepper provides insights into the evolution of pungency in Capsicum species.</title>
        <authorList>
            <person name="Kim S."/>
            <person name="Park M."/>
            <person name="Yeom S.I."/>
            <person name="Kim Y.M."/>
            <person name="Lee J.M."/>
            <person name="Lee H.A."/>
            <person name="Seo E."/>
            <person name="Choi J."/>
            <person name="Cheong K."/>
            <person name="Kim K.T."/>
            <person name="Jung K."/>
            <person name="Lee G.W."/>
            <person name="Oh S.K."/>
            <person name="Bae C."/>
            <person name="Kim S.B."/>
            <person name="Lee H.Y."/>
            <person name="Kim S.Y."/>
            <person name="Kim M.S."/>
            <person name="Kang B.C."/>
            <person name="Jo Y.D."/>
            <person name="Yang H.B."/>
            <person name="Jeong H.J."/>
            <person name="Kang W.H."/>
            <person name="Kwon J.K."/>
            <person name="Shin C."/>
            <person name="Lim J.Y."/>
            <person name="Park J.H."/>
            <person name="Huh J.H."/>
            <person name="Kim J.S."/>
            <person name="Kim B.D."/>
            <person name="Cohen O."/>
            <person name="Paran I."/>
            <person name="Suh M.C."/>
            <person name="Lee S.B."/>
            <person name="Kim Y.K."/>
            <person name="Shin Y."/>
            <person name="Noh S.J."/>
            <person name="Park J."/>
            <person name="Seo Y.S."/>
            <person name="Kwon S.Y."/>
            <person name="Kim H.A."/>
            <person name="Park J.M."/>
            <person name="Kim H.J."/>
            <person name="Choi S.B."/>
            <person name="Bosland P.W."/>
            <person name="Reeves G."/>
            <person name="Jo S.H."/>
            <person name="Lee B.W."/>
            <person name="Cho H.T."/>
            <person name="Choi H.S."/>
            <person name="Lee M.S."/>
            <person name="Yu Y."/>
            <person name="Do Choi Y."/>
            <person name="Park B.S."/>
            <person name="van Deynze A."/>
            <person name="Ashrafi H."/>
            <person name="Hill T."/>
            <person name="Kim W.T."/>
            <person name="Pai H.S."/>
            <person name="Ahn H.K."/>
            <person name="Yeam I."/>
            <person name="Giovannoni J.J."/>
            <person name="Rose J.K."/>
            <person name="Sorensen I."/>
            <person name="Lee S.J."/>
            <person name="Kim R.W."/>
            <person name="Choi I.Y."/>
            <person name="Choi B.S."/>
            <person name="Lim J.S."/>
            <person name="Lee Y.H."/>
            <person name="Choi D."/>
        </authorList>
    </citation>
    <scope>NUCLEOTIDE SEQUENCE [LARGE SCALE GENOMIC DNA]</scope>
    <source>
        <strain evidence="3">cv. CM334</strain>
    </source>
</reference>
<organism evidence="2 3">
    <name type="scientific">Capsicum annuum</name>
    <name type="common">Capsicum pepper</name>
    <dbReference type="NCBI Taxonomy" id="4072"/>
    <lineage>
        <taxon>Eukaryota</taxon>
        <taxon>Viridiplantae</taxon>
        <taxon>Streptophyta</taxon>
        <taxon>Embryophyta</taxon>
        <taxon>Tracheophyta</taxon>
        <taxon>Spermatophyta</taxon>
        <taxon>Magnoliopsida</taxon>
        <taxon>eudicotyledons</taxon>
        <taxon>Gunneridae</taxon>
        <taxon>Pentapetalae</taxon>
        <taxon>asterids</taxon>
        <taxon>lamiids</taxon>
        <taxon>Solanales</taxon>
        <taxon>Solanaceae</taxon>
        <taxon>Solanoideae</taxon>
        <taxon>Capsiceae</taxon>
        <taxon>Capsicum</taxon>
    </lineage>
</organism>
<dbReference type="Gramene" id="PHT63549">
    <property type="protein sequence ID" value="PHT63549"/>
    <property type="gene ID" value="T459_32599"/>
</dbReference>
<keyword evidence="1" id="KW-0472">Membrane</keyword>
<dbReference type="SMR" id="A0A2G2Y1F7"/>
<name>A0A2G2Y1F7_CAPAN</name>
<keyword evidence="1" id="KW-1133">Transmembrane helix</keyword>
<accession>A0A2G2Y1F7</accession>